<gene>
    <name evidence="1" type="ORF">R4I43_26090</name>
</gene>
<evidence type="ECO:0000313" key="2">
    <source>
        <dbReference type="Proteomes" id="UP001327093"/>
    </source>
</evidence>
<name>A0ABU6AHB0_9PSEU</name>
<evidence type="ECO:0000313" key="1">
    <source>
        <dbReference type="EMBL" id="MEB3370878.1"/>
    </source>
</evidence>
<dbReference type="RefSeq" id="WP_324268342.1">
    <property type="nucleotide sequence ID" value="NZ_JAWLNX010000022.1"/>
</dbReference>
<dbReference type="EMBL" id="JAWLNX010000022">
    <property type="protein sequence ID" value="MEB3370878.1"/>
    <property type="molecule type" value="Genomic_DNA"/>
</dbReference>
<evidence type="ECO:0008006" key="3">
    <source>
        <dbReference type="Google" id="ProtNLM"/>
    </source>
</evidence>
<keyword evidence="2" id="KW-1185">Reference proteome</keyword>
<proteinExistence type="predicted"/>
<dbReference type="Proteomes" id="UP001327093">
    <property type="component" value="Unassembled WGS sequence"/>
</dbReference>
<comment type="caution">
    <text evidence="1">The sequence shown here is derived from an EMBL/GenBank/DDBJ whole genome shotgun (WGS) entry which is preliminary data.</text>
</comment>
<sequence>MRTFLLGWRVVLGLGLGPLTDPRYVLGWRIATSEREKLRLEQDSWLIAAANVITLEGTNVTWTTHVRYTSRLARTIWTLLLPVHKLTNTWRLRICARTPPAN</sequence>
<accession>A0ABU6AHB0</accession>
<organism evidence="1 2">
    <name type="scientific">Saccharopolyspora mangrovi</name>
    <dbReference type="NCBI Taxonomy" id="3082379"/>
    <lineage>
        <taxon>Bacteria</taxon>
        <taxon>Bacillati</taxon>
        <taxon>Actinomycetota</taxon>
        <taxon>Actinomycetes</taxon>
        <taxon>Pseudonocardiales</taxon>
        <taxon>Pseudonocardiaceae</taxon>
        <taxon>Saccharopolyspora</taxon>
    </lineage>
</organism>
<reference evidence="1 2" key="1">
    <citation type="submission" date="2023-10" db="EMBL/GenBank/DDBJ databases">
        <title>Saccharopolyspora sp. nov., isolated from mangrove soil.</title>
        <authorList>
            <person name="Lu Y."/>
            <person name="Liu W."/>
        </authorList>
    </citation>
    <scope>NUCLEOTIDE SEQUENCE [LARGE SCALE GENOMIC DNA]</scope>
    <source>
        <strain evidence="1 2">S2-29</strain>
    </source>
</reference>
<protein>
    <recommendedName>
        <fullName evidence="3">Secreted protein</fullName>
    </recommendedName>
</protein>